<evidence type="ECO:0000256" key="2">
    <source>
        <dbReference type="ARBA" id="ARBA00022801"/>
    </source>
</evidence>
<comment type="similarity">
    <text evidence="5">Belongs to the DEAD box helicase family.</text>
</comment>
<dbReference type="WBParaSite" id="HCON_00142200-00001">
    <property type="protein sequence ID" value="HCON_00142200-00001"/>
    <property type="gene ID" value="HCON_00142200"/>
</dbReference>
<evidence type="ECO:0000256" key="6">
    <source>
        <dbReference type="SAM" id="MobiDB-lite"/>
    </source>
</evidence>
<dbReference type="PANTHER" id="PTHR47959">
    <property type="entry name" value="ATP-DEPENDENT RNA HELICASE RHLE-RELATED"/>
    <property type="match status" value="1"/>
</dbReference>
<dbReference type="Proteomes" id="UP000025227">
    <property type="component" value="Unplaced"/>
</dbReference>
<dbReference type="OMA" id="CKKEGPY"/>
<dbReference type="InterPro" id="IPR014001">
    <property type="entry name" value="Helicase_ATP-bd"/>
</dbReference>
<reference evidence="10" key="1">
    <citation type="submission" date="2020-12" db="UniProtKB">
        <authorList>
            <consortium name="WormBaseParasite"/>
        </authorList>
    </citation>
    <scope>IDENTIFICATION</scope>
    <source>
        <strain evidence="10">MHco3</strain>
    </source>
</reference>
<feature type="region of interest" description="Disordered" evidence="6">
    <location>
        <begin position="1"/>
        <end position="42"/>
    </location>
</feature>
<keyword evidence="1 5" id="KW-0547">Nucleotide-binding</keyword>
<keyword evidence="3 5" id="KW-0347">Helicase</keyword>
<dbReference type="AlphaFoldDB" id="A0A7I4YUJ7"/>
<organism evidence="9 10">
    <name type="scientific">Haemonchus contortus</name>
    <name type="common">Barber pole worm</name>
    <dbReference type="NCBI Taxonomy" id="6289"/>
    <lineage>
        <taxon>Eukaryota</taxon>
        <taxon>Metazoa</taxon>
        <taxon>Ecdysozoa</taxon>
        <taxon>Nematoda</taxon>
        <taxon>Chromadorea</taxon>
        <taxon>Rhabditida</taxon>
        <taxon>Rhabditina</taxon>
        <taxon>Rhabditomorpha</taxon>
        <taxon>Strongyloidea</taxon>
        <taxon>Trichostrongylidae</taxon>
        <taxon>Haemonchus</taxon>
    </lineage>
</organism>
<protein>
    <submittedName>
        <fullName evidence="10">RNA helicase</fullName>
    </submittedName>
</protein>
<dbReference type="SUPFAM" id="SSF52540">
    <property type="entry name" value="P-loop containing nucleoside triphosphate hydrolases"/>
    <property type="match status" value="1"/>
</dbReference>
<dbReference type="GO" id="GO:0005524">
    <property type="term" value="F:ATP binding"/>
    <property type="evidence" value="ECO:0007669"/>
    <property type="project" value="UniProtKB-KW"/>
</dbReference>
<dbReference type="OrthoDB" id="5874773at2759"/>
<dbReference type="GO" id="GO:0043186">
    <property type="term" value="C:P granule"/>
    <property type="evidence" value="ECO:0007669"/>
    <property type="project" value="UniProtKB-ARBA"/>
</dbReference>
<name>A0A7I4YUJ7_HAECO</name>
<dbReference type="PROSITE" id="PS51194">
    <property type="entry name" value="HELICASE_CTER"/>
    <property type="match status" value="1"/>
</dbReference>
<evidence type="ECO:0000313" key="9">
    <source>
        <dbReference type="Proteomes" id="UP000025227"/>
    </source>
</evidence>
<dbReference type="InterPro" id="IPR050079">
    <property type="entry name" value="DEAD_box_RNA_helicase"/>
</dbReference>
<feature type="domain" description="Helicase C-terminal" evidence="8">
    <location>
        <begin position="353"/>
        <end position="512"/>
    </location>
</feature>
<dbReference type="CDD" id="cd18787">
    <property type="entry name" value="SF2_C_DEAD"/>
    <property type="match status" value="1"/>
</dbReference>
<evidence type="ECO:0000259" key="7">
    <source>
        <dbReference type="PROSITE" id="PS51192"/>
    </source>
</evidence>
<keyword evidence="2 5" id="KW-0378">Hydrolase</keyword>
<dbReference type="Gene3D" id="3.40.50.300">
    <property type="entry name" value="P-loop containing nucleotide triphosphate hydrolases"/>
    <property type="match status" value="2"/>
</dbReference>
<feature type="domain" description="Helicase ATP-binding" evidence="7">
    <location>
        <begin position="121"/>
        <end position="313"/>
    </location>
</feature>
<dbReference type="InterPro" id="IPR027417">
    <property type="entry name" value="P-loop_NTPase"/>
</dbReference>
<dbReference type="PANTHER" id="PTHR47959:SF1">
    <property type="entry name" value="ATP-DEPENDENT RNA HELICASE DBPA"/>
    <property type="match status" value="1"/>
</dbReference>
<sequence>FRMFHEQPRACSTPTPPSGSSSPVFCETEQPDSPQGSREMSPCKPVEYDICIDERLMYKNSSPCDELTGFDRIFEDQLANLAISDTKYRALRSIDELDRRLADNLRLMKYDRLLPMQAHAISIILDRAKLVVRAPTGSGKTAAFLIPAIQLVIQHHERCTRRTELPLVLILGNTQNLMEQTFKFACSMAGYEPDTKVARTQVRILDLFGGGSGFVRLRTTVSIEQEIIIATCGGVLRACELGKLNLSELQLLVIDEADKMTDSLRGFGFEVSEILSRIPEKTREKLQVVELSATFCEEDNNVMLSELEKELFGGDIPVFIDLPAPKGYVIQRVIEKGERSECGRFVRQTFDKDLGWLVGLIEADLRLHGMKKEGPFKKSTVIFVEKKITSNYLALFLQQLGYCFEPMNSDYAIADNQETIRRMLNGEILGLVSTNKLSRGQDIPDVDHVIIYEMAESFNDYKHRIGRTGRMGQGGRATVMLNIQKDERHIVPLVDFMKYHNQIIPEWLWELYCPSSQRLQANATMLSDSFVSAGTEISAVEDSNDDEMLMNRDHTLLP</sequence>
<evidence type="ECO:0000256" key="3">
    <source>
        <dbReference type="ARBA" id="ARBA00022806"/>
    </source>
</evidence>
<dbReference type="Pfam" id="PF00271">
    <property type="entry name" value="Helicase_C"/>
    <property type="match status" value="1"/>
</dbReference>
<keyword evidence="9" id="KW-1185">Reference proteome</keyword>
<evidence type="ECO:0000259" key="8">
    <source>
        <dbReference type="PROSITE" id="PS51194"/>
    </source>
</evidence>
<keyword evidence="4 5" id="KW-0067">ATP-binding</keyword>
<dbReference type="Pfam" id="PF00270">
    <property type="entry name" value="DEAD"/>
    <property type="match status" value="1"/>
</dbReference>
<dbReference type="InterPro" id="IPR011545">
    <property type="entry name" value="DEAD/DEAH_box_helicase_dom"/>
</dbReference>
<evidence type="ECO:0000256" key="4">
    <source>
        <dbReference type="ARBA" id="ARBA00022840"/>
    </source>
</evidence>
<dbReference type="InterPro" id="IPR001650">
    <property type="entry name" value="Helicase_C-like"/>
</dbReference>
<dbReference type="InterPro" id="IPR000629">
    <property type="entry name" value="RNA-helicase_DEAD-box_CS"/>
</dbReference>
<dbReference type="GO" id="GO:0016787">
    <property type="term" value="F:hydrolase activity"/>
    <property type="evidence" value="ECO:0007669"/>
    <property type="project" value="UniProtKB-KW"/>
</dbReference>
<evidence type="ECO:0000256" key="1">
    <source>
        <dbReference type="ARBA" id="ARBA00022741"/>
    </source>
</evidence>
<dbReference type="SMART" id="SM00487">
    <property type="entry name" value="DEXDc"/>
    <property type="match status" value="1"/>
</dbReference>
<proteinExistence type="inferred from homology"/>
<evidence type="ECO:0000256" key="5">
    <source>
        <dbReference type="RuleBase" id="RU000492"/>
    </source>
</evidence>
<dbReference type="PROSITE" id="PS00039">
    <property type="entry name" value="DEAD_ATP_HELICASE"/>
    <property type="match status" value="1"/>
</dbReference>
<dbReference type="GO" id="GO:0003724">
    <property type="term" value="F:RNA helicase activity"/>
    <property type="evidence" value="ECO:0007669"/>
    <property type="project" value="TreeGrafter"/>
</dbReference>
<dbReference type="GO" id="GO:0003676">
    <property type="term" value="F:nucleic acid binding"/>
    <property type="evidence" value="ECO:0007669"/>
    <property type="project" value="InterPro"/>
</dbReference>
<dbReference type="SMART" id="SM00490">
    <property type="entry name" value="HELICc"/>
    <property type="match status" value="1"/>
</dbReference>
<accession>A0A7I4YUJ7</accession>
<dbReference type="GO" id="GO:0005829">
    <property type="term" value="C:cytosol"/>
    <property type="evidence" value="ECO:0007669"/>
    <property type="project" value="TreeGrafter"/>
</dbReference>
<evidence type="ECO:0000313" key="10">
    <source>
        <dbReference type="WBParaSite" id="HCON_00142200-00001"/>
    </source>
</evidence>
<dbReference type="PROSITE" id="PS51192">
    <property type="entry name" value="HELICASE_ATP_BIND_1"/>
    <property type="match status" value="1"/>
</dbReference>